<name>A0A644V867_9ZZZZ</name>
<organism evidence="7">
    <name type="scientific">bioreactor metagenome</name>
    <dbReference type="NCBI Taxonomy" id="1076179"/>
    <lineage>
        <taxon>unclassified sequences</taxon>
        <taxon>metagenomes</taxon>
        <taxon>ecological metagenomes</taxon>
    </lineage>
</organism>
<dbReference type="GO" id="GO:0006364">
    <property type="term" value="P:rRNA processing"/>
    <property type="evidence" value="ECO:0007669"/>
    <property type="project" value="UniProtKB-KW"/>
</dbReference>
<proteinExistence type="inferred from homology"/>
<feature type="domain" description="Tetrapyrrole methylase" evidence="6">
    <location>
        <begin position="4"/>
        <end position="208"/>
    </location>
</feature>
<comment type="caution">
    <text evidence="7">The sequence shown here is derived from an EMBL/GenBank/DDBJ whole genome shotgun (WGS) entry which is preliminary data.</text>
</comment>
<evidence type="ECO:0000313" key="7">
    <source>
        <dbReference type="EMBL" id="MPL87225.1"/>
    </source>
</evidence>
<sequence length="230" mass="26026">MKSTFYIVGTPIGNLEDMSFRAVKTLKEVDLILCEDVSNTQKILKHFEIETKCTNYFANSRLSKIDEIINLLEESKNLALVSDAGMPTISDPGSLLIQKIYEAKDKGLEVEIKVIPGPTALASALALSGFTGGEFIFYGFLPHKKGRETIFKEISESKKISVFYESVHRIEKCLESLEKFLEENRKIIVARELTKIYEEVVRGSAEEVKNYFKENKEKIRGEFVVVVDSV</sequence>
<keyword evidence="3 7" id="KW-0489">Methyltransferase</keyword>
<dbReference type="Pfam" id="PF00590">
    <property type="entry name" value="TP_methylase"/>
    <property type="match status" value="1"/>
</dbReference>
<evidence type="ECO:0000256" key="3">
    <source>
        <dbReference type="ARBA" id="ARBA00022603"/>
    </source>
</evidence>
<dbReference type="InterPro" id="IPR014777">
    <property type="entry name" value="4pyrrole_Mease_sub1"/>
</dbReference>
<dbReference type="InterPro" id="IPR018063">
    <property type="entry name" value="SAM_MeTrfase_RsmI_CS"/>
</dbReference>
<gene>
    <name evidence="7" type="primary">rsmI_17</name>
    <name evidence="7" type="ORF">SDC9_33221</name>
</gene>
<keyword evidence="4 7" id="KW-0808">Transferase</keyword>
<dbReference type="GO" id="GO:0008168">
    <property type="term" value="F:methyltransferase activity"/>
    <property type="evidence" value="ECO:0007669"/>
    <property type="project" value="UniProtKB-KW"/>
</dbReference>
<dbReference type="HAMAP" id="MF_01877">
    <property type="entry name" value="16SrRNA_methyltr_I"/>
    <property type="match status" value="1"/>
</dbReference>
<evidence type="ECO:0000256" key="4">
    <source>
        <dbReference type="ARBA" id="ARBA00022679"/>
    </source>
</evidence>
<dbReference type="GO" id="GO:0032259">
    <property type="term" value="P:methylation"/>
    <property type="evidence" value="ECO:0007669"/>
    <property type="project" value="UniProtKB-KW"/>
</dbReference>
<dbReference type="EMBL" id="VSSQ01000235">
    <property type="protein sequence ID" value="MPL87225.1"/>
    <property type="molecule type" value="Genomic_DNA"/>
</dbReference>
<reference evidence="7" key="1">
    <citation type="submission" date="2019-08" db="EMBL/GenBank/DDBJ databases">
        <authorList>
            <person name="Kucharzyk K."/>
            <person name="Murdoch R.W."/>
            <person name="Higgins S."/>
            <person name="Loffler F."/>
        </authorList>
    </citation>
    <scope>NUCLEOTIDE SEQUENCE</scope>
</reference>
<dbReference type="AlphaFoldDB" id="A0A644V867"/>
<dbReference type="PANTHER" id="PTHR46111">
    <property type="entry name" value="RIBOSOMAL RNA SMALL SUBUNIT METHYLTRANSFERASE I"/>
    <property type="match status" value="1"/>
</dbReference>
<dbReference type="Gene3D" id="3.40.1010.10">
    <property type="entry name" value="Cobalt-precorrin-4 Transmethylase, Domain 1"/>
    <property type="match status" value="1"/>
</dbReference>
<evidence type="ECO:0000259" key="6">
    <source>
        <dbReference type="Pfam" id="PF00590"/>
    </source>
</evidence>
<dbReference type="PROSITE" id="PS01296">
    <property type="entry name" value="RSMI"/>
    <property type="match status" value="1"/>
</dbReference>
<protein>
    <submittedName>
        <fullName evidence="7">Ribosomal RNA small subunit methyltransferase I</fullName>
        <ecNumber evidence="7">2.1.1.198</ecNumber>
    </submittedName>
</protein>
<keyword evidence="1" id="KW-0963">Cytoplasm</keyword>
<dbReference type="Gene3D" id="3.30.950.10">
    <property type="entry name" value="Methyltransferase, Cobalt-precorrin-4 Transmethylase, Domain 2"/>
    <property type="match status" value="1"/>
</dbReference>
<keyword evidence="2" id="KW-0698">rRNA processing</keyword>
<keyword evidence="5" id="KW-0949">S-adenosyl-L-methionine</keyword>
<dbReference type="NCBIfam" id="TIGR00096">
    <property type="entry name" value="16S rRNA (cytidine(1402)-2'-O)-methyltransferase"/>
    <property type="match status" value="1"/>
</dbReference>
<accession>A0A644V867</accession>
<dbReference type="EC" id="2.1.1.198" evidence="7"/>
<dbReference type="PANTHER" id="PTHR46111:SF1">
    <property type="entry name" value="RIBOSOMAL RNA SMALL SUBUNIT METHYLTRANSFERASE I"/>
    <property type="match status" value="1"/>
</dbReference>
<evidence type="ECO:0000256" key="5">
    <source>
        <dbReference type="ARBA" id="ARBA00022691"/>
    </source>
</evidence>
<dbReference type="InterPro" id="IPR008189">
    <property type="entry name" value="rRNA_ssu_MeTfrase_I"/>
</dbReference>
<dbReference type="SUPFAM" id="SSF53790">
    <property type="entry name" value="Tetrapyrrole methylase"/>
    <property type="match status" value="1"/>
</dbReference>
<evidence type="ECO:0000256" key="1">
    <source>
        <dbReference type="ARBA" id="ARBA00022490"/>
    </source>
</evidence>
<dbReference type="InterPro" id="IPR035996">
    <property type="entry name" value="4pyrrol_Methylase_sf"/>
</dbReference>
<dbReference type="InterPro" id="IPR000878">
    <property type="entry name" value="4pyrrol_Mease"/>
</dbReference>
<dbReference type="InterPro" id="IPR014776">
    <property type="entry name" value="4pyrrole_Mease_sub2"/>
</dbReference>
<dbReference type="PIRSF" id="PIRSF005917">
    <property type="entry name" value="MTase_YraL"/>
    <property type="match status" value="1"/>
</dbReference>
<dbReference type="FunFam" id="3.30.950.10:FF:000002">
    <property type="entry name" value="Ribosomal RNA small subunit methyltransferase I"/>
    <property type="match status" value="1"/>
</dbReference>
<dbReference type="CDD" id="cd11648">
    <property type="entry name" value="RsmI"/>
    <property type="match status" value="1"/>
</dbReference>
<evidence type="ECO:0000256" key="2">
    <source>
        <dbReference type="ARBA" id="ARBA00022552"/>
    </source>
</evidence>